<evidence type="ECO:0000313" key="1">
    <source>
        <dbReference type="EMBL" id="ABX09041.1"/>
    </source>
</evidence>
<organism evidence="1 2">
    <name type="scientific">Prochlorococcus marinus (strain MIT 9211)</name>
    <dbReference type="NCBI Taxonomy" id="93059"/>
    <lineage>
        <taxon>Bacteria</taxon>
        <taxon>Bacillati</taxon>
        <taxon>Cyanobacteriota</taxon>
        <taxon>Cyanophyceae</taxon>
        <taxon>Synechococcales</taxon>
        <taxon>Prochlorococcaceae</taxon>
        <taxon>Prochlorococcus</taxon>
    </lineage>
</organism>
<dbReference type="EMBL" id="CP000878">
    <property type="protein sequence ID" value="ABX09041.1"/>
    <property type="molecule type" value="Genomic_DNA"/>
</dbReference>
<gene>
    <name evidence="1" type="ordered locus">P9211_11101</name>
</gene>
<dbReference type="Proteomes" id="UP000000788">
    <property type="component" value="Chromosome"/>
</dbReference>
<dbReference type="eggNOG" id="ENOG5033ZBY">
    <property type="taxonomic scope" value="Bacteria"/>
</dbReference>
<dbReference type="AlphaFoldDB" id="A9BB29"/>
<dbReference type="KEGG" id="pmj:P9211_11101"/>
<reference evidence="1 2" key="1">
    <citation type="journal article" date="2007" name="PLoS Genet.">
        <title>Patterns and implications of gene gain and loss in the evolution of Prochlorococcus.</title>
        <authorList>
            <person name="Kettler G.C."/>
            <person name="Martiny A.C."/>
            <person name="Huang K."/>
            <person name="Zucker J."/>
            <person name="Coleman M.L."/>
            <person name="Rodrigue S."/>
            <person name="Chen F."/>
            <person name="Lapidus A."/>
            <person name="Ferriera S."/>
            <person name="Johnson J."/>
            <person name="Steglich C."/>
            <person name="Church G.M."/>
            <person name="Richardson P."/>
            <person name="Chisholm S.W."/>
        </authorList>
    </citation>
    <scope>NUCLEOTIDE SEQUENCE [LARGE SCALE GENOMIC DNA]</scope>
    <source>
        <strain evidence="2">MIT 9211</strain>
    </source>
</reference>
<name>A9BB29_PROM4</name>
<dbReference type="HOGENOM" id="CLU_135681_0_0_3"/>
<sequence length="144" mass="15819">MKKNPFLIQSSLSGRLLFILLALLCLFQLPATAKNKQKNKPATDEDTFLYRTLGGSYICNARTAGIEFPKAVGIASGTYVQVLEGKHGGKVKSVGKKKLGREQLYTGAEFQVITAAIQFCPDKVPDDIKEKVKSALDKELKKKD</sequence>
<evidence type="ECO:0000313" key="2">
    <source>
        <dbReference type="Proteomes" id="UP000000788"/>
    </source>
</evidence>
<accession>A9BB29</accession>
<keyword evidence="2" id="KW-1185">Reference proteome</keyword>
<protein>
    <submittedName>
        <fullName evidence="1">Possible Villin headpiece domain</fullName>
    </submittedName>
</protein>
<proteinExistence type="predicted"/>